<sequence length="772" mass="87293">MADRGRVGNDLAPNRAIREQHLQTVRAIHESRMSKIGRGHGVVNHRLEPKFRRTRTGAKTVMLRKERAAHVALENRLLIERMSRIITHSTPVWSTDPPSSAITIDHQSVLRPKSKGGRRKAKKAVEGKKEEKEEKTSEEKKEEKEEEEEEEESKFNPNDSDNLGEFNPETETNADSLNYSDDFANLHPLASSTNNLEMSRGSNALEQSAVSVTFKEPNLEESYATAPVGRPKKKGLLPPRPNSANSKATKIYSTMPNRVKGGVTLPRPNTAGVNSSGPLGMGGVEDEGMTIRPKSAATAPLAILGGGDYEDMETAKAKLLDKRRKSMVVGSVTGLSRLRNFEKIAADNQKIIKNMDTIVAYYNKDDWEEDRRNQVSRMKRFAKFHAKKHPHAEVIKQGKKEMFAFAKDNESKVEEWENMMEVRLKNEALQKIGKDDAAAKLIKKAKAKKKMQKTKEREKRKQIEQMRKDREDAERLAREKVDKEAQLEEVVRRELAARKGIAAAASKFNNVLVKNEAKRRQAHKELAMLATVATNEVMKTMRVNGSSSRDMLKDSPGMKKLRRTLVQQHQDSLIEQMVKKQERRGSVKDGKGPAQHTRSNTADYLLKSLQLMDNLGSSDEAHPNHHFLVDTDREYMSSSPEHKPLERGGDRVFDQPKLMSGETVKIRCFVEDVVEVAGQLRYETCTVNVEVISEEEIMATVDAGGEVGVLTFFQRVPMLIICDREAALSYTRSFVDRLKIVRNKKRVERLGVIRIDGWEDFKLEKDTTNTLI</sequence>
<evidence type="ECO:0000313" key="2">
    <source>
        <dbReference type="EMBL" id="GMH92726.1"/>
    </source>
</evidence>
<feature type="compositionally biased region" description="Basic and acidic residues" evidence="1">
    <location>
        <begin position="123"/>
        <end position="143"/>
    </location>
</feature>
<gene>
    <name evidence="2" type="ORF">TrVE_jg12060</name>
</gene>
<feature type="region of interest" description="Disordered" evidence="1">
    <location>
        <begin position="228"/>
        <end position="247"/>
    </location>
</feature>
<protein>
    <submittedName>
        <fullName evidence="2">Uncharacterized protein</fullName>
    </submittedName>
</protein>
<feature type="region of interest" description="Disordered" evidence="1">
    <location>
        <begin position="258"/>
        <end position="280"/>
    </location>
</feature>
<name>A0A9W7BK75_9STRA</name>
<keyword evidence="3" id="KW-1185">Reference proteome</keyword>
<feature type="compositionally biased region" description="Polar residues" evidence="1">
    <location>
        <begin position="169"/>
        <end position="179"/>
    </location>
</feature>
<evidence type="ECO:0000256" key="1">
    <source>
        <dbReference type="SAM" id="MobiDB-lite"/>
    </source>
</evidence>
<feature type="region of interest" description="Disordered" evidence="1">
    <location>
        <begin position="578"/>
        <end position="600"/>
    </location>
</feature>
<feature type="compositionally biased region" description="Basic and acidic residues" evidence="1">
    <location>
        <begin position="453"/>
        <end position="477"/>
    </location>
</feature>
<dbReference type="EMBL" id="BRXX01000132">
    <property type="protein sequence ID" value="GMH92726.1"/>
    <property type="molecule type" value="Genomic_DNA"/>
</dbReference>
<accession>A0A9W7BK75</accession>
<feature type="compositionally biased region" description="Polar residues" evidence="1">
    <location>
        <begin position="90"/>
        <end position="106"/>
    </location>
</feature>
<feature type="region of interest" description="Disordered" evidence="1">
    <location>
        <begin position="90"/>
        <end position="180"/>
    </location>
</feature>
<proteinExistence type="predicted"/>
<evidence type="ECO:0000313" key="3">
    <source>
        <dbReference type="Proteomes" id="UP001165160"/>
    </source>
</evidence>
<organism evidence="2 3">
    <name type="scientific">Triparma verrucosa</name>
    <dbReference type="NCBI Taxonomy" id="1606542"/>
    <lineage>
        <taxon>Eukaryota</taxon>
        <taxon>Sar</taxon>
        <taxon>Stramenopiles</taxon>
        <taxon>Ochrophyta</taxon>
        <taxon>Bolidophyceae</taxon>
        <taxon>Parmales</taxon>
        <taxon>Triparmaceae</taxon>
        <taxon>Triparma</taxon>
    </lineage>
</organism>
<comment type="caution">
    <text evidence="2">The sequence shown here is derived from an EMBL/GenBank/DDBJ whole genome shotgun (WGS) entry which is preliminary data.</text>
</comment>
<feature type="compositionally biased region" description="Basic and acidic residues" evidence="1">
    <location>
        <begin position="578"/>
        <end position="591"/>
    </location>
</feature>
<dbReference type="AlphaFoldDB" id="A0A9W7BK75"/>
<feature type="compositionally biased region" description="Basic residues" evidence="1">
    <location>
        <begin position="112"/>
        <end position="122"/>
    </location>
</feature>
<feature type="region of interest" description="Disordered" evidence="1">
    <location>
        <begin position="447"/>
        <end position="477"/>
    </location>
</feature>
<reference evidence="3" key="1">
    <citation type="journal article" date="2023" name="Commun. Biol.">
        <title>Genome analysis of Parmales, the sister group of diatoms, reveals the evolutionary specialization of diatoms from phago-mixotrophs to photoautotrophs.</title>
        <authorList>
            <person name="Ban H."/>
            <person name="Sato S."/>
            <person name="Yoshikawa S."/>
            <person name="Yamada K."/>
            <person name="Nakamura Y."/>
            <person name="Ichinomiya M."/>
            <person name="Sato N."/>
            <person name="Blanc-Mathieu R."/>
            <person name="Endo H."/>
            <person name="Kuwata A."/>
            <person name="Ogata H."/>
        </authorList>
    </citation>
    <scope>NUCLEOTIDE SEQUENCE [LARGE SCALE GENOMIC DNA]</scope>
    <source>
        <strain evidence="3">NIES 3699</strain>
    </source>
</reference>
<dbReference type="Proteomes" id="UP001165160">
    <property type="component" value="Unassembled WGS sequence"/>
</dbReference>